<name>A0ABY2HLP7_9SPHI</name>
<evidence type="ECO:0000256" key="1">
    <source>
        <dbReference type="ARBA" id="ARBA00004571"/>
    </source>
</evidence>
<organism evidence="11 12">
    <name type="scientific">Pedobacter alluvionis</name>
    <dbReference type="NCBI Taxonomy" id="475253"/>
    <lineage>
        <taxon>Bacteria</taxon>
        <taxon>Pseudomonadati</taxon>
        <taxon>Bacteroidota</taxon>
        <taxon>Sphingobacteriia</taxon>
        <taxon>Sphingobacteriales</taxon>
        <taxon>Sphingobacteriaceae</taxon>
        <taxon>Pedobacter</taxon>
    </lineage>
</organism>
<protein>
    <recommendedName>
        <fullName evidence="10">TonB-dependent receptor plug domain-containing protein</fullName>
    </recommendedName>
</protein>
<comment type="subcellular location">
    <subcellularLocation>
        <location evidence="1 8">Cell outer membrane</location>
        <topology evidence="1 8">Multi-pass membrane protein</topology>
    </subcellularLocation>
</comment>
<keyword evidence="12" id="KW-1185">Reference proteome</keyword>
<dbReference type="PANTHER" id="PTHR30069">
    <property type="entry name" value="TONB-DEPENDENT OUTER MEMBRANE RECEPTOR"/>
    <property type="match status" value="1"/>
</dbReference>
<dbReference type="RefSeq" id="WP_121285028.1">
    <property type="nucleotide sequence ID" value="NZ_RCCK01000012.1"/>
</dbReference>
<evidence type="ECO:0000256" key="2">
    <source>
        <dbReference type="ARBA" id="ARBA00022448"/>
    </source>
</evidence>
<evidence type="ECO:0000256" key="8">
    <source>
        <dbReference type="PROSITE-ProRule" id="PRU01360"/>
    </source>
</evidence>
<evidence type="ECO:0000256" key="5">
    <source>
        <dbReference type="ARBA" id="ARBA00022729"/>
    </source>
</evidence>
<keyword evidence="3 8" id="KW-1134">Transmembrane beta strand</keyword>
<dbReference type="Pfam" id="PF13715">
    <property type="entry name" value="CarbopepD_reg_2"/>
    <property type="match status" value="1"/>
</dbReference>
<dbReference type="InterPro" id="IPR036942">
    <property type="entry name" value="Beta-barrel_TonB_sf"/>
</dbReference>
<dbReference type="Pfam" id="PF07715">
    <property type="entry name" value="Plug"/>
    <property type="match status" value="1"/>
</dbReference>
<dbReference type="InterPro" id="IPR012910">
    <property type="entry name" value="Plug_dom"/>
</dbReference>
<sequence>MFKLSTIILLLVTLHLTVTAQDYGSLKGKVTDEFDKPLRGATISLEPDGHSSETDAKGNFSFNRIFTGNYNITVSMVGKINHQANIKIGSVAANNLIIKLSDDERALNEVAVSENRAAPDNLLKLERSAMPVTVISRRTIELMGSRRLDEVLKEQTGIAIVNNIGGGARSVGVQMQGFSSEYVMILIDGQPMVGRNSGNFDLSRISVSNIERIEIIKGASSCLFGSEALGGAINIVTRYGALQPQASVAANYGSLNIADITLEGETPFASQRGSANVSANYYRTDGFNTNPKYIQQGTTAPPYDNYALQGRIRYRLTPKSTIGFSGRYGLRKSFMSKDFGLGIISGDSQDEQDLNLSAIYDHNFSSGLRSMSRYYYTNFRSDQSIDWQQTNSSITKDIFAQNLHRFEQQFAYGVNDELKLTGGLGSSI</sequence>
<feature type="chain" id="PRO_5046681696" description="TonB-dependent receptor plug domain-containing protein" evidence="9">
    <location>
        <begin position="21"/>
        <end position="428"/>
    </location>
</feature>
<evidence type="ECO:0000256" key="6">
    <source>
        <dbReference type="ARBA" id="ARBA00023136"/>
    </source>
</evidence>
<dbReference type="Gene3D" id="2.40.170.20">
    <property type="entry name" value="TonB-dependent receptor, beta-barrel domain"/>
    <property type="match status" value="1"/>
</dbReference>
<dbReference type="InterPro" id="IPR037066">
    <property type="entry name" value="Plug_dom_sf"/>
</dbReference>
<keyword evidence="2 8" id="KW-0813">Transport</keyword>
<dbReference type="Gene3D" id="2.170.130.10">
    <property type="entry name" value="TonB-dependent receptor, plug domain"/>
    <property type="match status" value="1"/>
</dbReference>
<keyword evidence="5 9" id="KW-0732">Signal</keyword>
<evidence type="ECO:0000256" key="9">
    <source>
        <dbReference type="SAM" id="SignalP"/>
    </source>
</evidence>
<keyword evidence="7 8" id="KW-0998">Cell outer membrane</keyword>
<feature type="domain" description="TonB-dependent receptor plug" evidence="10">
    <location>
        <begin position="126"/>
        <end position="232"/>
    </location>
</feature>
<dbReference type="InterPro" id="IPR039426">
    <property type="entry name" value="TonB-dep_rcpt-like"/>
</dbReference>
<comment type="similarity">
    <text evidence="8">Belongs to the TonB-dependent receptor family.</text>
</comment>
<evidence type="ECO:0000256" key="3">
    <source>
        <dbReference type="ARBA" id="ARBA00022452"/>
    </source>
</evidence>
<dbReference type="Proteomes" id="UP000297429">
    <property type="component" value="Unassembled WGS sequence"/>
</dbReference>
<evidence type="ECO:0000313" key="12">
    <source>
        <dbReference type="Proteomes" id="UP000297429"/>
    </source>
</evidence>
<keyword evidence="6 8" id="KW-0472">Membrane</keyword>
<dbReference type="Gene3D" id="2.60.40.1120">
    <property type="entry name" value="Carboxypeptidase-like, regulatory domain"/>
    <property type="match status" value="1"/>
</dbReference>
<accession>A0ABY2HLP7</accession>
<evidence type="ECO:0000256" key="4">
    <source>
        <dbReference type="ARBA" id="ARBA00022692"/>
    </source>
</evidence>
<dbReference type="PROSITE" id="PS52016">
    <property type="entry name" value="TONB_DEPENDENT_REC_3"/>
    <property type="match status" value="1"/>
</dbReference>
<evidence type="ECO:0000313" key="11">
    <source>
        <dbReference type="EMBL" id="TFB30164.1"/>
    </source>
</evidence>
<dbReference type="SUPFAM" id="SSF56935">
    <property type="entry name" value="Porins"/>
    <property type="match status" value="1"/>
</dbReference>
<evidence type="ECO:0000259" key="10">
    <source>
        <dbReference type="Pfam" id="PF07715"/>
    </source>
</evidence>
<dbReference type="SUPFAM" id="SSF49464">
    <property type="entry name" value="Carboxypeptidase regulatory domain-like"/>
    <property type="match status" value="1"/>
</dbReference>
<gene>
    <name evidence="11" type="ORF">E3V97_18510</name>
</gene>
<comment type="caution">
    <text evidence="11">The sequence shown here is derived from an EMBL/GenBank/DDBJ whole genome shotgun (WGS) entry which is preliminary data.</text>
</comment>
<evidence type="ECO:0000256" key="7">
    <source>
        <dbReference type="ARBA" id="ARBA00023237"/>
    </source>
</evidence>
<dbReference type="PANTHER" id="PTHR30069:SF29">
    <property type="entry name" value="HEMOGLOBIN AND HEMOGLOBIN-HAPTOGLOBIN-BINDING PROTEIN 1-RELATED"/>
    <property type="match status" value="1"/>
</dbReference>
<reference evidence="11 12" key="1">
    <citation type="submission" date="2019-03" db="EMBL/GenBank/DDBJ databases">
        <authorList>
            <person name="He R.-H."/>
        </authorList>
    </citation>
    <scope>NUCLEOTIDE SEQUENCE [LARGE SCALE GENOMIC DNA]</scope>
    <source>
        <strain evidence="11 12">DSM 19624</strain>
    </source>
</reference>
<keyword evidence="4 8" id="KW-0812">Transmembrane</keyword>
<proteinExistence type="inferred from homology"/>
<dbReference type="EMBL" id="SOPX01000003">
    <property type="protein sequence ID" value="TFB30164.1"/>
    <property type="molecule type" value="Genomic_DNA"/>
</dbReference>
<feature type="signal peptide" evidence="9">
    <location>
        <begin position="1"/>
        <end position="20"/>
    </location>
</feature>
<dbReference type="InterPro" id="IPR008969">
    <property type="entry name" value="CarboxyPept-like_regulatory"/>
</dbReference>